<evidence type="ECO:0000313" key="3">
    <source>
        <dbReference type="Proteomes" id="UP001497482"/>
    </source>
</evidence>
<feature type="compositionally biased region" description="Pro residues" evidence="1">
    <location>
        <begin position="113"/>
        <end position="122"/>
    </location>
</feature>
<proteinExistence type="predicted"/>
<name>A0AAV2K6L2_KNICA</name>
<feature type="region of interest" description="Disordered" evidence="1">
    <location>
        <begin position="105"/>
        <end position="140"/>
    </location>
</feature>
<organism evidence="2 3">
    <name type="scientific">Knipowitschia caucasica</name>
    <name type="common">Caucasian dwarf goby</name>
    <name type="synonym">Pomatoschistus caucasicus</name>
    <dbReference type="NCBI Taxonomy" id="637954"/>
    <lineage>
        <taxon>Eukaryota</taxon>
        <taxon>Metazoa</taxon>
        <taxon>Chordata</taxon>
        <taxon>Craniata</taxon>
        <taxon>Vertebrata</taxon>
        <taxon>Euteleostomi</taxon>
        <taxon>Actinopterygii</taxon>
        <taxon>Neopterygii</taxon>
        <taxon>Teleostei</taxon>
        <taxon>Neoteleostei</taxon>
        <taxon>Acanthomorphata</taxon>
        <taxon>Gobiaria</taxon>
        <taxon>Gobiiformes</taxon>
        <taxon>Gobioidei</taxon>
        <taxon>Gobiidae</taxon>
        <taxon>Gobiinae</taxon>
        <taxon>Knipowitschia</taxon>
    </lineage>
</organism>
<feature type="compositionally biased region" description="Basic and acidic residues" evidence="1">
    <location>
        <begin position="61"/>
        <end position="73"/>
    </location>
</feature>
<dbReference type="AlphaFoldDB" id="A0AAV2K6L2"/>
<sequence length="140" mass="14957">MGTAVYPSDRDLRVTSHPSHSPLARPLHPPHSQTLPDFLRIPGTEDDFSAKAGRGGVGGADTDRRLQHEHLADSEGSELTAAFRRRRDVTEHTAALCVSSNPLLSAAPLHPSCTPPAPPPAPCGKGNCQQSDKSERRGEL</sequence>
<keyword evidence="3" id="KW-1185">Reference proteome</keyword>
<feature type="region of interest" description="Disordered" evidence="1">
    <location>
        <begin position="1"/>
        <end position="79"/>
    </location>
</feature>
<reference evidence="2 3" key="1">
    <citation type="submission" date="2024-04" db="EMBL/GenBank/DDBJ databases">
        <authorList>
            <person name="Waldvogel A.-M."/>
            <person name="Schoenle A."/>
        </authorList>
    </citation>
    <scope>NUCLEOTIDE SEQUENCE [LARGE SCALE GENOMIC DNA]</scope>
</reference>
<gene>
    <name evidence="2" type="ORF">KC01_LOCUS15587</name>
</gene>
<accession>A0AAV2K6L2</accession>
<evidence type="ECO:0000313" key="2">
    <source>
        <dbReference type="EMBL" id="CAL1585359.1"/>
    </source>
</evidence>
<protein>
    <submittedName>
        <fullName evidence="2">Uncharacterized protein</fullName>
    </submittedName>
</protein>
<dbReference type="EMBL" id="OZ035839">
    <property type="protein sequence ID" value="CAL1585359.1"/>
    <property type="molecule type" value="Genomic_DNA"/>
</dbReference>
<dbReference type="Proteomes" id="UP001497482">
    <property type="component" value="Chromosome 17"/>
</dbReference>
<evidence type="ECO:0000256" key="1">
    <source>
        <dbReference type="SAM" id="MobiDB-lite"/>
    </source>
</evidence>